<feature type="transmembrane region" description="Helical" evidence="1">
    <location>
        <begin position="165"/>
        <end position="187"/>
    </location>
</feature>
<keyword evidence="1" id="KW-0472">Membrane</keyword>
<feature type="transmembrane region" description="Helical" evidence="1">
    <location>
        <begin position="105"/>
        <end position="125"/>
    </location>
</feature>
<keyword evidence="3" id="KW-1185">Reference proteome</keyword>
<evidence type="ECO:0000313" key="2">
    <source>
        <dbReference type="EMBL" id="PTL40352.1"/>
    </source>
</evidence>
<feature type="transmembrane region" description="Helical" evidence="1">
    <location>
        <begin position="132"/>
        <end position="153"/>
    </location>
</feature>
<feature type="transmembrane region" description="Helical" evidence="1">
    <location>
        <begin position="43"/>
        <end position="65"/>
    </location>
</feature>
<feature type="transmembrane region" description="Helical" evidence="1">
    <location>
        <begin position="12"/>
        <end position="31"/>
    </location>
</feature>
<organism evidence="2 3">
    <name type="scientific">Alkalicoccus saliphilus</name>
    <dbReference type="NCBI Taxonomy" id="200989"/>
    <lineage>
        <taxon>Bacteria</taxon>
        <taxon>Bacillati</taxon>
        <taxon>Bacillota</taxon>
        <taxon>Bacilli</taxon>
        <taxon>Bacillales</taxon>
        <taxon>Bacillaceae</taxon>
        <taxon>Alkalicoccus</taxon>
    </lineage>
</organism>
<feature type="transmembrane region" description="Helical" evidence="1">
    <location>
        <begin position="77"/>
        <end position="99"/>
    </location>
</feature>
<evidence type="ECO:0000256" key="1">
    <source>
        <dbReference type="SAM" id="Phobius"/>
    </source>
</evidence>
<dbReference type="AlphaFoldDB" id="A0A2T4UAE0"/>
<dbReference type="RefSeq" id="WP_107582726.1">
    <property type="nucleotide sequence ID" value="NZ_PZJJ01000001.1"/>
</dbReference>
<reference evidence="2 3" key="1">
    <citation type="submission" date="2018-03" db="EMBL/GenBank/DDBJ databases">
        <title>Alkalicoccus saliphilus sp. nov., isolated from a mineral pool.</title>
        <authorList>
            <person name="Zhao B."/>
        </authorList>
    </citation>
    <scope>NUCLEOTIDE SEQUENCE [LARGE SCALE GENOMIC DNA]</scope>
    <source>
        <strain evidence="2 3">6AG</strain>
    </source>
</reference>
<gene>
    <name evidence="2" type="ORF">C6Y45_00125</name>
</gene>
<dbReference type="Proteomes" id="UP000240509">
    <property type="component" value="Unassembled WGS sequence"/>
</dbReference>
<dbReference type="OrthoDB" id="152213at2"/>
<dbReference type="InterPro" id="IPR009845">
    <property type="entry name" value="DUF1405"/>
</dbReference>
<dbReference type="Pfam" id="PF07187">
    <property type="entry name" value="DUF1405"/>
    <property type="match status" value="1"/>
</dbReference>
<dbReference type="EMBL" id="PZJJ01000001">
    <property type="protein sequence ID" value="PTL40352.1"/>
    <property type="molecule type" value="Genomic_DNA"/>
</dbReference>
<keyword evidence="1" id="KW-1133">Transmembrane helix</keyword>
<accession>A0A2T4UAE0</accession>
<evidence type="ECO:0000313" key="3">
    <source>
        <dbReference type="Proteomes" id="UP000240509"/>
    </source>
</evidence>
<protein>
    <submittedName>
        <fullName evidence="2">DUF1405 domain-containing protein</fullName>
    </submittedName>
</protein>
<keyword evidence="1" id="KW-0812">Transmembrane</keyword>
<dbReference type="PANTHER" id="PTHR40042:SF1">
    <property type="entry name" value="DUF1405 DOMAIN-CONTAINING PROTEIN"/>
    <property type="match status" value="1"/>
</dbReference>
<dbReference type="PANTHER" id="PTHR40042">
    <property type="entry name" value="HYPOTHETICAL MEMBRANE SPANNING PROTEIN"/>
    <property type="match status" value="1"/>
</dbReference>
<sequence length="206" mass="24249">MREYMYAVLGDRRFLIVLFIINFFGTIYGYIWYDQQLLQTPWYFIPFVPDSPTASLFFTIVLGFYIAGRRFPLMEAFAAVTLIKYGLWAVVMNLAAGAAGTELNYLHWMLVLSHGGMAVQAFLYMSFYRIKNWHLVVVALWTIHNDMIDYLFGMHPWVSRDLVPYIGEIGYFTFWLSVISISSVWYFSVRKQPVRSLENNFFDRRS</sequence>
<comment type="caution">
    <text evidence="2">The sequence shown here is derived from an EMBL/GenBank/DDBJ whole genome shotgun (WGS) entry which is preliminary data.</text>
</comment>
<proteinExistence type="predicted"/>
<name>A0A2T4UAE0_9BACI</name>